<dbReference type="EMBL" id="JADPRT010000005">
    <property type="protein sequence ID" value="MBF9069072.1"/>
    <property type="molecule type" value="Genomic_DNA"/>
</dbReference>
<evidence type="ECO:0000256" key="2">
    <source>
        <dbReference type="SAM" id="SignalP"/>
    </source>
</evidence>
<gene>
    <name evidence="3" type="ORF">I2501_13690</name>
</gene>
<evidence type="ECO:0000313" key="4">
    <source>
        <dbReference type="Proteomes" id="UP000657385"/>
    </source>
</evidence>
<feature type="signal peptide" evidence="2">
    <location>
        <begin position="1"/>
        <end position="32"/>
    </location>
</feature>
<keyword evidence="4" id="KW-1185">Reference proteome</keyword>
<feature type="region of interest" description="Disordered" evidence="1">
    <location>
        <begin position="112"/>
        <end position="133"/>
    </location>
</feature>
<evidence type="ECO:0000313" key="3">
    <source>
        <dbReference type="EMBL" id="MBF9069072.1"/>
    </source>
</evidence>
<feature type="chain" id="PRO_5039103381" description="Secreted protein" evidence="2">
    <location>
        <begin position="33"/>
        <end position="236"/>
    </location>
</feature>
<sequence length="236" mass="24637">MRILHGRAWAARLALVAALGLAPFGTTASASALPTTTGSVAPFAAQAKAAGLTAAQAASLQAQVGRILAKDGGHQVAANEIALPHGASVLLPLPGQMHARVLPGAVNLGFAPAGSTREGRTHPEGAVQPQDSISQWPQDGQAANWNGNWCYYGYFCAWTGEGASGAQFNVSQCNVDQELPGSGWDGTGSWFNNQTPGTQALLKDKNHSLVTLSAPPKSEDFDQNWGPIWYLDACQH</sequence>
<comment type="caution">
    <text evidence="3">The sequence shown here is derived from an EMBL/GenBank/DDBJ whole genome shotgun (WGS) entry which is preliminary data.</text>
</comment>
<dbReference type="AlphaFoldDB" id="A0A931B5L1"/>
<accession>A0A931B5L1</accession>
<keyword evidence="2" id="KW-0732">Signal</keyword>
<protein>
    <recommendedName>
        <fullName evidence="5">Secreted protein</fullName>
    </recommendedName>
</protein>
<dbReference type="RefSeq" id="WP_196194248.1">
    <property type="nucleotide sequence ID" value="NZ_JADPRT010000005.1"/>
</dbReference>
<evidence type="ECO:0008006" key="5">
    <source>
        <dbReference type="Google" id="ProtNLM"/>
    </source>
</evidence>
<name>A0A931B5L1_9ACTN</name>
<proteinExistence type="predicted"/>
<evidence type="ECO:0000256" key="1">
    <source>
        <dbReference type="SAM" id="MobiDB-lite"/>
    </source>
</evidence>
<reference evidence="3" key="1">
    <citation type="submission" date="2020-11" db="EMBL/GenBank/DDBJ databases">
        <title>Isolation and identification of active actinomycetes.</title>
        <authorList>
            <person name="Yu B."/>
        </authorList>
    </citation>
    <scope>NUCLEOTIDE SEQUENCE</scope>
    <source>
        <strain evidence="3">NEAU-YB345</strain>
    </source>
</reference>
<organism evidence="3 4">
    <name type="scientific">Streptacidiphilus fuscans</name>
    <dbReference type="NCBI Taxonomy" id="2789292"/>
    <lineage>
        <taxon>Bacteria</taxon>
        <taxon>Bacillati</taxon>
        <taxon>Actinomycetota</taxon>
        <taxon>Actinomycetes</taxon>
        <taxon>Kitasatosporales</taxon>
        <taxon>Streptomycetaceae</taxon>
        <taxon>Streptacidiphilus</taxon>
    </lineage>
</organism>
<dbReference type="Proteomes" id="UP000657385">
    <property type="component" value="Unassembled WGS sequence"/>
</dbReference>